<evidence type="ECO:0000313" key="3">
    <source>
        <dbReference type="EMBL" id="KAH3729962.1"/>
    </source>
</evidence>
<comment type="similarity">
    <text evidence="1">Belongs to the serpin family.</text>
</comment>
<dbReference type="AlphaFoldDB" id="A0A9D4CRM6"/>
<gene>
    <name evidence="3" type="ORF">DPMN_055940</name>
</gene>
<dbReference type="GO" id="GO:0004867">
    <property type="term" value="F:serine-type endopeptidase inhibitor activity"/>
    <property type="evidence" value="ECO:0007669"/>
    <property type="project" value="InterPro"/>
</dbReference>
<reference evidence="3" key="2">
    <citation type="submission" date="2020-11" db="EMBL/GenBank/DDBJ databases">
        <authorList>
            <person name="McCartney M.A."/>
            <person name="Auch B."/>
            <person name="Kono T."/>
            <person name="Mallez S."/>
            <person name="Becker A."/>
            <person name="Gohl D.M."/>
            <person name="Silverstein K.A.T."/>
            <person name="Koren S."/>
            <person name="Bechman K.B."/>
            <person name="Herman A."/>
            <person name="Abrahante J.E."/>
            <person name="Garbe J."/>
        </authorList>
    </citation>
    <scope>NUCLEOTIDE SEQUENCE</scope>
    <source>
        <strain evidence="3">Duluth1</strain>
        <tissue evidence="3">Whole animal</tissue>
    </source>
</reference>
<dbReference type="InterPro" id="IPR023795">
    <property type="entry name" value="Serpin_CS"/>
</dbReference>
<dbReference type="Pfam" id="PF00079">
    <property type="entry name" value="Serpin"/>
    <property type="match status" value="1"/>
</dbReference>
<dbReference type="FunFam" id="2.10.310.10:FF:000001">
    <property type="entry name" value="Serpin family A member 1"/>
    <property type="match status" value="1"/>
</dbReference>
<evidence type="ECO:0000259" key="2">
    <source>
        <dbReference type="Pfam" id="PF00079"/>
    </source>
</evidence>
<evidence type="ECO:0000313" key="4">
    <source>
        <dbReference type="Proteomes" id="UP000828390"/>
    </source>
</evidence>
<dbReference type="Gene3D" id="6.20.40.10">
    <property type="match status" value="1"/>
</dbReference>
<dbReference type="InterPro" id="IPR000215">
    <property type="entry name" value="Serpin_fam"/>
</dbReference>
<proteinExistence type="inferred from homology"/>
<dbReference type="InterPro" id="IPR023796">
    <property type="entry name" value="Serpin_dom"/>
</dbReference>
<accession>A0A9D4CRM6</accession>
<organism evidence="3 4">
    <name type="scientific">Dreissena polymorpha</name>
    <name type="common">Zebra mussel</name>
    <name type="synonym">Mytilus polymorpha</name>
    <dbReference type="NCBI Taxonomy" id="45954"/>
    <lineage>
        <taxon>Eukaryota</taxon>
        <taxon>Metazoa</taxon>
        <taxon>Spiralia</taxon>
        <taxon>Lophotrochozoa</taxon>
        <taxon>Mollusca</taxon>
        <taxon>Bivalvia</taxon>
        <taxon>Autobranchia</taxon>
        <taxon>Heteroconchia</taxon>
        <taxon>Euheterodonta</taxon>
        <taxon>Imparidentia</taxon>
        <taxon>Neoheterodontei</taxon>
        <taxon>Myida</taxon>
        <taxon>Dreissenoidea</taxon>
        <taxon>Dreissenidae</taxon>
        <taxon>Dreissena</taxon>
    </lineage>
</organism>
<dbReference type="SUPFAM" id="SSF56574">
    <property type="entry name" value="Serpins"/>
    <property type="match status" value="1"/>
</dbReference>
<comment type="caution">
    <text evidence="3">The sequence shown here is derived from an EMBL/GenBank/DDBJ whole genome shotgun (WGS) entry which is preliminary data.</text>
</comment>
<name>A0A9D4CRM6_DREPO</name>
<keyword evidence="4" id="KW-1185">Reference proteome</keyword>
<dbReference type="PANTHER" id="PTHR11461">
    <property type="entry name" value="SERINE PROTEASE INHIBITOR, SERPIN"/>
    <property type="match status" value="1"/>
</dbReference>
<protein>
    <recommendedName>
        <fullName evidence="2">Serpin domain-containing protein</fullName>
    </recommendedName>
</protein>
<dbReference type="Proteomes" id="UP000828390">
    <property type="component" value="Unassembled WGS sequence"/>
</dbReference>
<dbReference type="InterPro" id="IPR036186">
    <property type="entry name" value="Serpin_sf"/>
</dbReference>
<dbReference type="Gene3D" id="2.10.310.10">
    <property type="entry name" value="Serpins superfamily"/>
    <property type="match status" value="1"/>
</dbReference>
<dbReference type="EMBL" id="JAIWYP010000012">
    <property type="protein sequence ID" value="KAH3729962.1"/>
    <property type="molecule type" value="Genomic_DNA"/>
</dbReference>
<feature type="domain" description="Serpin" evidence="2">
    <location>
        <begin position="3"/>
        <end position="73"/>
    </location>
</feature>
<reference evidence="3" key="1">
    <citation type="journal article" date="2019" name="bioRxiv">
        <title>The Genome of the Zebra Mussel, Dreissena polymorpha: A Resource for Invasive Species Research.</title>
        <authorList>
            <person name="McCartney M.A."/>
            <person name="Auch B."/>
            <person name="Kono T."/>
            <person name="Mallez S."/>
            <person name="Zhang Y."/>
            <person name="Obille A."/>
            <person name="Becker A."/>
            <person name="Abrahante J.E."/>
            <person name="Garbe J."/>
            <person name="Badalamenti J.P."/>
            <person name="Herman A."/>
            <person name="Mangelson H."/>
            <person name="Liachko I."/>
            <person name="Sullivan S."/>
            <person name="Sone E.D."/>
            <person name="Koren S."/>
            <person name="Silverstein K.A.T."/>
            <person name="Beckman K.B."/>
            <person name="Gohl D.M."/>
        </authorList>
    </citation>
    <scope>NUCLEOTIDE SEQUENCE</scope>
    <source>
        <strain evidence="3">Duluth1</strain>
        <tissue evidence="3">Whole animal</tissue>
    </source>
</reference>
<sequence length="84" mass="9402">MGKEWCVSKVLHKALVDVNEEGTEAAAATAAIIRFRLSMPASPRTFTADHPFMFMIWHYPLNSSLFIGRFTGPTSETAKTRDEL</sequence>
<dbReference type="PROSITE" id="PS00284">
    <property type="entry name" value="SERPIN"/>
    <property type="match status" value="1"/>
</dbReference>
<dbReference type="PANTHER" id="PTHR11461:SF211">
    <property type="entry name" value="GH10112P-RELATED"/>
    <property type="match status" value="1"/>
</dbReference>
<evidence type="ECO:0000256" key="1">
    <source>
        <dbReference type="ARBA" id="ARBA00009500"/>
    </source>
</evidence>
<dbReference type="GO" id="GO:0005615">
    <property type="term" value="C:extracellular space"/>
    <property type="evidence" value="ECO:0007669"/>
    <property type="project" value="InterPro"/>
</dbReference>